<dbReference type="EMBL" id="QPJT01000023">
    <property type="protein sequence ID" value="RCX12192.1"/>
    <property type="molecule type" value="Genomic_DNA"/>
</dbReference>
<dbReference type="PROSITE" id="PS00763">
    <property type="entry name" value="GLUTATHIONE_PEROXID_2"/>
    <property type="match status" value="1"/>
</dbReference>
<protein>
    <recommendedName>
        <fullName evidence="5">Glutathione peroxidase</fullName>
    </recommendedName>
</protein>
<dbReference type="InterPro" id="IPR000889">
    <property type="entry name" value="Glutathione_peroxidase"/>
</dbReference>
<feature type="active site" evidence="4">
    <location>
        <position position="35"/>
    </location>
</feature>
<dbReference type="Gene3D" id="3.40.30.10">
    <property type="entry name" value="Glutaredoxin"/>
    <property type="match status" value="1"/>
</dbReference>
<evidence type="ECO:0000256" key="1">
    <source>
        <dbReference type="ARBA" id="ARBA00006926"/>
    </source>
</evidence>
<dbReference type="PROSITE" id="PS00460">
    <property type="entry name" value="GLUTATHIONE_PEROXID_1"/>
    <property type="match status" value="1"/>
</dbReference>
<comment type="caution">
    <text evidence="7">The sequence shown here is derived from an EMBL/GenBank/DDBJ whole genome shotgun (WGS) entry which is preliminary data.</text>
</comment>
<proteinExistence type="inferred from homology"/>
<dbReference type="RefSeq" id="WP_114299014.1">
    <property type="nucleotide sequence ID" value="NZ_QPJT01000023.1"/>
</dbReference>
<organism evidence="7 8">
    <name type="scientific">Anaerobacterium chartisolvens</name>
    <dbReference type="NCBI Taxonomy" id="1297424"/>
    <lineage>
        <taxon>Bacteria</taxon>
        <taxon>Bacillati</taxon>
        <taxon>Bacillota</taxon>
        <taxon>Clostridia</taxon>
        <taxon>Eubacteriales</taxon>
        <taxon>Oscillospiraceae</taxon>
        <taxon>Anaerobacterium</taxon>
    </lineage>
</organism>
<reference evidence="7 8" key="1">
    <citation type="submission" date="2018-07" db="EMBL/GenBank/DDBJ databases">
        <title>Genomic Encyclopedia of Type Strains, Phase IV (KMG-IV): sequencing the most valuable type-strain genomes for metagenomic binning, comparative biology and taxonomic classification.</title>
        <authorList>
            <person name="Goeker M."/>
        </authorList>
    </citation>
    <scope>NUCLEOTIDE SEQUENCE [LARGE SCALE GENOMIC DNA]</scope>
    <source>
        <strain evidence="7 8">DSM 27016</strain>
    </source>
</reference>
<dbReference type="PANTHER" id="PTHR11592:SF78">
    <property type="entry name" value="GLUTATHIONE PEROXIDASE"/>
    <property type="match status" value="1"/>
</dbReference>
<comment type="similarity">
    <text evidence="1 5">Belongs to the glutathione peroxidase family.</text>
</comment>
<keyword evidence="2 5" id="KW-0575">Peroxidase</keyword>
<evidence type="ECO:0000256" key="4">
    <source>
        <dbReference type="PIRSR" id="PIRSR000303-1"/>
    </source>
</evidence>
<dbReference type="SUPFAM" id="SSF52833">
    <property type="entry name" value="Thioredoxin-like"/>
    <property type="match status" value="1"/>
</dbReference>
<feature type="domain" description="Thioredoxin" evidence="6">
    <location>
        <begin position="1"/>
        <end position="158"/>
    </location>
</feature>
<dbReference type="PIRSF" id="PIRSF000303">
    <property type="entry name" value="Glutathion_perox"/>
    <property type="match status" value="1"/>
</dbReference>
<dbReference type="InterPro" id="IPR029759">
    <property type="entry name" value="GPX_AS"/>
</dbReference>
<name>A0A369AS69_9FIRM</name>
<evidence type="ECO:0000256" key="5">
    <source>
        <dbReference type="RuleBase" id="RU000499"/>
    </source>
</evidence>
<sequence>MKLYDLTVKDAKGNAVSLDEYKGKVLLIVNTATGCGLTPQYDGLQDLYDKYKDKGLEILDFPCNQFANQAPGTNEEIGNFCTGRYGITFRQFDKIDVNGENESPLYSWLKAQKGGIGGSNIKWNFTKFLINRKGEVIARYAPTRSPMAIEKSIVKLLEE</sequence>
<dbReference type="InterPro" id="IPR029760">
    <property type="entry name" value="GPX_CS"/>
</dbReference>
<dbReference type="Proteomes" id="UP000253034">
    <property type="component" value="Unassembled WGS sequence"/>
</dbReference>
<dbReference type="PRINTS" id="PR01011">
    <property type="entry name" value="GLUTPROXDASE"/>
</dbReference>
<dbReference type="FunFam" id="3.40.30.10:FF:000010">
    <property type="entry name" value="Glutathione peroxidase"/>
    <property type="match status" value="1"/>
</dbReference>
<keyword evidence="3 5" id="KW-0560">Oxidoreductase</keyword>
<dbReference type="AlphaFoldDB" id="A0A369AS69"/>
<dbReference type="PROSITE" id="PS51352">
    <property type="entry name" value="THIOREDOXIN_2"/>
    <property type="match status" value="1"/>
</dbReference>
<evidence type="ECO:0000313" key="8">
    <source>
        <dbReference type="Proteomes" id="UP000253034"/>
    </source>
</evidence>
<dbReference type="InterPro" id="IPR013766">
    <property type="entry name" value="Thioredoxin_domain"/>
</dbReference>
<evidence type="ECO:0000313" key="7">
    <source>
        <dbReference type="EMBL" id="RCX12192.1"/>
    </source>
</evidence>
<evidence type="ECO:0000259" key="6">
    <source>
        <dbReference type="PROSITE" id="PS51352"/>
    </source>
</evidence>
<dbReference type="PROSITE" id="PS51257">
    <property type="entry name" value="PROKAR_LIPOPROTEIN"/>
    <property type="match status" value="1"/>
</dbReference>
<gene>
    <name evidence="7" type="ORF">DFR58_1232</name>
</gene>
<dbReference type="GO" id="GO:0004601">
    <property type="term" value="F:peroxidase activity"/>
    <property type="evidence" value="ECO:0007669"/>
    <property type="project" value="UniProtKB-KW"/>
</dbReference>
<evidence type="ECO:0000256" key="2">
    <source>
        <dbReference type="ARBA" id="ARBA00022559"/>
    </source>
</evidence>
<evidence type="ECO:0000256" key="3">
    <source>
        <dbReference type="ARBA" id="ARBA00023002"/>
    </source>
</evidence>
<dbReference type="Pfam" id="PF00255">
    <property type="entry name" value="GSHPx"/>
    <property type="match status" value="1"/>
</dbReference>
<dbReference type="PROSITE" id="PS51355">
    <property type="entry name" value="GLUTATHIONE_PEROXID_3"/>
    <property type="match status" value="1"/>
</dbReference>
<keyword evidence="8" id="KW-1185">Reference proteome</keyword>
<dbReference type="CDD" id="cd00340">
    <property type="entry name" value="GSH_Peroxidase"/>
    <property type="match status" value="1"/>
</dbReference>
<dbReference type="InterPro" id="IPR036249">
    <property type="entry name" value="Thioredoxin-like_sf"/>
</dbReference>
<dbReference type="GO" id="GO:0034599">
    <property type="term" value="P:cellular response to oxidative stress"/>
    <property type="evidence" value="ECO:0007669"/>
    <property type="project" value="TreeGrafter"/>
</dbReference>
<accession>A0A369AS69</accession>
<dbReference type="PANTHER" id="PTHR11592">
    <property type="entry name" value="GLUTATHIONE PEROXIDASE"/>
    <property type="match status" value="1"/>
</dbReference>
<dbReference type="OrthoDB" id="9809733at2"/>